<sequence>MSDTMSVRELLLGKPGSRIPPFRILLAPCWDGLRPDDDGVGALRDAASARLAAAHRPDLDASVGAMLAQARARLRRTSTFLVLHQVQDFDGFFAPMTISFTEHAAASGSLDEQVSAIVAKHGAEPLRGDVGMLRWTTDASTAVGEGRVRTRTISYLTPVPGTERTRALLAVATILVADDAPDDHPLLVGSEQVADAMLATFEWDVAA</sequence>
<dbReference type="AlphaFoldDB" id="A0A1G8BSP2"/>
<gene>
    <name evidence="1" type="ORF">SAMN04489720_1042</name>
</gene>
<organism evidence="1 2">
    <name type="scientific">Agrococcus jejuensis</name>
    <dbReference type="NCBI Taxonomy" id="399736"/>
    <lineage>
        <taxon>Bacteria</taxon>
        <taxon>Bacillati</taxon>
        <taxon>Actinomycetota</taxon>
        <taxon>Actinomycetes</taxon>
        <taxon>Micrococcales</taxon>
        <taxon>Microbacteriaceae</taxon>
        <taxon>Agrococcus</taxon>
    </lineage>
</organism>
<name>A0A1G8BSP2_9MICO</name>
<dbReference type="EMBL" id="LT629695">
    <property type="protein sequence ID" value="SDH36182.1"/>
    <property type="molecule type" value="Genomic_DNA"/>
</dbReference>
<dbReference type="Proteomes" id="UP000198822">
    <property type="component" value="Chromosome I"/>
</dbReference>
<proteinExistence type="predicted"/>
<reference evidence="2" key="1">
    <citation type="submission" date="2016-10" db="EMBL/GenBank/DDBJ databases">
        <authorList>
            <person name="Varghese N."/>
            <person name="Submissions S."/>
        </authorList>
    </citation>
    <scope>NUCLEOTIDE SEQUENCE [LARGE SCALE GENOMIC DNA]</scope>
    <source>
        <strain evidence="2">DSM 22002</strain>
    </source>
</reference>
<accession>A0A1G8BSP2</accession>
<protein>
    <submittedName>
        <fullName evidence="1">Uncharacterized protein</fullName>
    </submittedName>
</protein>
<dbReference type="STRING" id="399736.SAMN04489720_1042"/>
<dbReference type="OrthoDB" id="3769378at2"/>
<keyword evidence="2" id="KW-1185">Reference proteome</keyword>
<dbReference type="RefSeq" id="WP_092503070.1">
    <property type="nucleotide sequence ID" value="NZ_LT629695.1"/>
</dbReference>
<evidence type="ECO:0000313" key="1">
    <source>
        <dbReference type="EMBL" id="SDH36182.1"/>
    </source>
</evidence>
<evidence type="ECO:0000313" key="2">
    <source>
        <dbReference type="Proteomes" id="UP000198822"/>
    </source>
</evidence>